<proteinExistence type="predicted"/>
<dbReference type="PROSITE" id="PS50887">
    <property type="entry name" value="GGDEF"/>
    <property type="match status" value="1"/>
</dbReference>
<evidence type="ECO:0000259" key="3">
    <source>
        <dbReference type="PROSITE" id="PS50883"/>
    </source>
</evidence>
<dbReference type="InterPro" id="IPR052155">
    <property type="entry name" value="Biofilm_reg_signaling"/>
</dbReference>
<feature type="domain" description="GGDEF" evidence="4">
    <location>
        <begin position="248"/>
        <end position="381"/>
    </location>
</feature>
<accession>A0A074MDV2</accession>
<comment type="caution">
    <text evidence="5">The sequence shown here is derived from an EMBL/GenBank/DDBJ whole genome shotgun (WGS) entry which is preliminary data.</text>
</comment>
<evidence type="ECO:0000259" key="4">
    <source>
        <dbReference type="PROSITE" id="PS50887"/>
    </source>
</evidence>
<dbReference type="CDD" id="cd01949">
    <property type="entry name" value="GGDEF"/>
    <property type="match status" value="1"/>
</dbReference>
<keyword evidence="2" id="KW-0472">Membrane</keyword>
<feature type="transmembrane region" description="Helical" evidence="2">
    <location>
        <begin position="142"/>
        <end position="160"/>
    </location>
</feature>
<feature type="region of interest" description="Disordered" evidence="1">
    <location>
        <begin position="633"/>
        <end position="659"/>
    </location>
</feature>
<keyword evidence="2" id="KW-0812">Transmembrane</keyword>
<feature type="transmembrane region" description="Helical" evidence="2">
    <location>
        <begin position="86"/>
        <end position="105"/>
    </location>
</feature>
<dbReference type="InterPro" id="IPR035919">
    <property type="entry name" value="EAL_sf"/>
</dbReference>
<protein>
    <submittedName>
        <fullName evidence="5">Uncharacterized protein</fullName>
    </submittedName>
</protein>
<dbReference type="Proteomes" id="UP000027866">
    <property type="component" value="Unassembled WGS sequence"/>
</dbReference>
<dbReference type="PROSITE" id="PS50883">
    <property type="entry name" value="EAL"/>
    <property type="match status" value="1"/>
</dbReference>
<evidence type="ECO:0000313" key="6">
    <source>
        <dbReference type="Proteomes" id="UP000027866"/>
    </source>
</evidence>
<dbReference type="InterPro" id="IPR029787">
    <property type="entry name" value="Nucleotide_cyclase"/>
</dbReference>
<keyword evidence="6" id="KW-1185">Reference proteome</keyword>
<name>A0A074MDV2_9SPHN</name>
<evidence type="ECO:0000256" key="1">
    <source>
        <dbReference type="SAM" id="MobiDB-lite"/>
    </source>
</evidence>
<dbReference type="NCBIfam" id="TIGR00254">
    <property type="entry name" value="GGDEF"/>
    <property type="match status" value="1"/>
</dbReference>
<dbReference type="Pfam" id="PF00990">
    <property type="entry name" value="GGDEF"/>
    <property type="match status" value="1"/>
</dbReference>
<organism evidence="5 6">
    <name type="scientific">Erythrobacter litoralis</name>
    <dbReference type="NCBI Taxonomy" id="39960"/>
    <lineage>
        <taxon>Bacteria</taxon>
        <taxon>Pseudomonadati</taxon>
        <taxon>Pseudomonadota</taxon>
        <taxon>Alphaproteobacteria</taxon>
        <taxon>Sphingomonadales</taxon>
        <taxon>Erythrobacteraceae</taxon>
        <taxon>Erythrobacter/Porphyrobacter group</taxon>
        <taxon>Erythrobacter</taxon>
    </lineage>
</organism>
<dbReference type="InterPro" id="IPR000160">
    <property type="entry name" value="GGDEF_dom"/>
</dbReference>
<dbReference type="Gene3D" id="3.30.70.270">
    <property type="match status" value="1"/>
</dbReference>
<feature type="transmembrane region" description="Helical" evidence="2">
    <location>
        <begin position="117"/>
        <end position="135"/>
    </location>
</feature>
<dbReference type="AlphaFoldDB" id="A0A074MDV2"/>
<dbReference type="SMART" id="SM00267">
    <property type="entry name" value="GGDEF"/>
    <property type="match status" value="1"/>
</dbReference>
<evidence type="ECO:0000256" key="2">
    <source>
        <dbReference type="SAM" id="Phobius"/>
    </source>
</evidence>
<dbReference type="PANTHER" id="PTHR44757">
    <property type="entry name" value="DIGUANYLATE CYCLASE DGCP"/>
    <property type="match status" value="1"/>
</dbReference>
<evidence type="ECO:0000313" key="5">
    <source>
        <dbReference type="EMBL" id="KEO93016.1"/>
    </source>
</evidence>
<feature type="transmembrane region" description="Helical" evidence="2">
    <location>
        <begin position="28"/>
        <end position="45"/>
    </location>
</feature>
<reference evidence="5 6" key="1">
    <citation type="submission" date="2014-04" db="EMBL/GenBank/DDBJ databases">
        <title>A comprehensive comparison of genomes of Erythrobacter spp. Strains.</title>
        <authorList>
            <person name="Zheng Q."/>
        </authorList>
    </citation>
    <scope>NUCLEOTIDE SEQUENCE [LARGE SCALE GENOMIC DNA]</scope>
    <source>
        <strain evidence="5 6">DSM 8509</strain>
    </source>
</reference>
<keyword evidence="2" id="KW-1133">Transmembrane helix</keyword>
<dbReference type="PANTHER" id="PTHR44757:SF2">
    <property type="entry name" value="BIOFILM ARCHITECTURE MAINTENANCE PROTEIN MBAA"/>
    <property type="match status" value="1"/>
</dbReference>
<dbReference type="SUPFAM" id="SSF141868">
    <property type="entry name" value="EAL domain-like"/>
    <property type="match status" value="1"/>
</dbReference>
<feature type="domain" description="EAL" evidence="3">
    <location>
        <begin position="390"/>
        <end position="640"/>
    </location>
</feature>
<gene>
    <name evidence="5" type="ORF">EH32_12365</name>
</gene>
<feature type="transmembrane region" description="Helical" evidence="2">
    <location>
        <begin position="51"/>
        <end position="74"/>
    </location>
</feature>
<dbReference type="InterPro" id="IPR043128">
    <property type="entry name" value="Rev_trsase/Diguanyl_cyclase"/>
</dbReference>
<dbReference type="Gene3D" id="3.20.20.450">
    <property type="entry name" value="EAL domain"/>
    <property type="match status" value="1"/>
</dbReference>
<feature type="transmembrane region" description="Helical" evidence="2">
    <location>
        <begin position="166"/>
        <end position="183"/>
    </location>
</feature>
<dbReference type="EMBL" id="JMIX01000007">
    <property type="protein sequence ID" value="KEO93016.1"/>
    <property type="molecule type" value="Genomic_DNA"/>
</dbReference>
<dbReference type="CDD" id="cd01948">
    <property type="entry name" value="EAL"/>
    <property type="match status" value="1"/>
</dbReference>
<dbReference type="SMART" id="SM00052">
    <property type="entry name" value="EAL"/>
    <property type="match status" value="1"/>
</dbReference>
<sequence length="659" mass="71874">MGFLLPTSSPWELREQVVENFKNLRKQIPLLYAAALVNLIGLHIATDGQDLTPFSAVNFLTALLAWRMTVWIFFQRDSDDFDEIAPKLITTVVLTVVQCIGFSIWALSLIDGHPDKAISIVLFSILAALGAAYGLSSFPRAAMVPLTILGLPMAIRLLFIKDAETTGMGISLLLVILLLMRLLQTHSGVMAELVTSRLAVAKERNRAISAEVAAIKRADEDSLTRLANRSRMFREIERTMVQGPPEGGGSLVAISDLDGFKAANDVFGHAAGDAILKTYASRLREAFGDRALVARTGGDEFVLFWRDGLTRTEIEAIGHEICRLASVPIDWKGKHLHVGASCGLTEAGPLSETVSEFLRQADSALYRAKARGRGVWQIYDHGLLELDQRRAGLERILLNRENYGEMTVEFQPIVCLDTNSTVYAEALARWNNPGFGFIPPDEFIPVAEQLGAITELNGVLLREAANLASSWPVDLGVSFNLSALEISERGSSIRLLGLIESAGISPGRIQFEVTETAFLADLSTAKQELERLREAGCMIALDDFGSGHASVSYLRDLVFDVVKLDGSLTAEIEYSDRSRQILLGLIDLCHATGAKCVAEHVETLEQLMLIKAMGCDFAQGYYLGRPALGMPDLGGQRMSSPRTSTVPATQIGGSNNLLR</sequence>
<dbReference type="Pfam" id="PF00563">
    <property type="entry name" value="EAL"/>
    <property type="match status" value="1"/>
</dbReference>
<dbReference type="SUPFAM" id="SSF55073">
    <property type="entry name" value="Nucleotide cyclase"/>
    <property type="match status" value="1"/>
</dbReference>
<feature type="compositionally biased region" description="Polar residues" evidence="1">
    <location>
        <begin position="637"/>
        <end position="659"/>
    </location>
</feature>
<dbReference type="InterPro" id="IPR001633">
    <property type="entry name" value="EAL_dom"/>
</dbReference>